<gene>
    <name evidence="5" type="ORF">BCR32DRAFT_326476</name>
</gene>
<feature type="compositionally biased region" description="Basic and acidic residues" evidence="2">
    <location>
        <begin position="183"/>
        <end position="195"/>
    </location>
</feature>
<organism evidence="5 6">
    <name type="scientific">Anaeromyces robustus</name>
    <dbReference type="NCBI Taxonomy" id="1754192"/>
    <lineage>
        <taxon>Eukaryota</taxon>
        <taxon>Fungi</taxon>
        <taxon>Fungi incertae sedis</taxon>
        <taxon>Chytridiomycota</taxon>
        <taxon>Chytridiomycota incertae sedis</taxon>
        <taxon>Neocallimastigomycetes</taxon>
        <taxon>Neocallimastigales</taxon>
        <taxon>Neocallimastigaceae</taxon>
        <taxon>Anaeromyces</taxon>
    </lineage>
</organism>
<evidence type="ECO:0000313" key="6">
    <source>
        <dbReference type="Proteomes" id="UP000193944"/>
    </source>
</evidence>
<evidence type="ECO:0000256" key="2">
    <source>
        <dbReference type="SAM" id="MobiDB-lite"/>
    </source>
</evidence>
<feature type="chain" id="PRO_5013345006" description="BD-FAE-like domain-containing protein" evidence="3">
    <location>
        <begin position="20"/>
        <end position="524"/>
    </location>
</feature>
<dbReference type="Pfam" id="PF20434">
    <property type="entry name" value="BD-FAE"/>
    <property type="match status" value="1"/>
</dbReference>
<dbReference type="InterPro" id="IPR029058">
    <property type="entry name" value="AB_hydrolase_fold"/>
</dbReference>
<keyword evidence="6" id="KW-1185">Reference proteome</keyword>
<dbReference type="InterPro" id="IPR050300">
    <property type="entry name" value="GDXG_lipolytic_enzyme"/>
</dbReference>
<accession>A0A1Y1XBX4</accession>
<dbReference type="InterPro" id="IPR049492">
    <property type="entry name" value="BD-FAE-like_dom"/>
</dbReference>
<comment type="caution">
    <text evidence="5">The sequence shown here is derived from an EMBL/GenBank/DDBJ whole genome shotgun (WGS) entry which is preliminary data.</text>
</comment>
<dbReference type="SUPFAM" id="SSF53474">
    <property type="entry name" value="alpha/beta-Hydrolases"/>
    <property type="match status" value="1"/>
</dbReference>
<dbReference type="Proteomes" id="UP000193944">
    <property type="component" value="Unassembled WGS sequence"/>
</dbReference>
<evidence type="ECO:0000256" key="3">
    <source>
        <dbReference type="SAM" id="SignalP"/>
    </source>
</evidence>
<reference evidence="5 6" key="1">
    <citation type="submission" date="2016-08" db="EMBL/GenBank/DDBJ databases">
        <title>A Parts List for Fungal Cellulosomes Revealed by Comparative Genomics.</title>
        <authorList>
            <consortium name="DOE Joint Genome Institute"/>
            <person name="Haitjema C.H."/>
            <person name="Gilmore S.P."/>
            <person name="Henske J.K."/>
            <person name="Solomon K.V."/>
            <person name="De Groot R."/>
            <person name="Kuo A."/>
            <person name="Mondo S.J."/>
            <person name="Salamov A.A."/>
            <person name="Labutti K."/>
            <person name="Zhao Z."/>
            <person name="Chiniquy J."/>
            <person name="Barry K."/>
            <person name="Brewer H.M."/>
            <person name="Purvine S.O."/>
            <person name="Wright A.T."/>
            <person name="Boxma B."/>
            <person name="Van Alen T."/>
            <person name="Hackstein J.H."/>
            <person name="Baker S.E."/>
            <person name="Grigoriev I.V."/>
            <person name="O'Malley M.A."/>
        </authorList>
    </citation>
    <scope>NUCLEOTIDE SEQUENCE [LARGE SCALE GENOMIC DNA]</scope>
    <source>
        <strain evidence="5 6">S4</strain>
    </source>
</reference>
<dbReference type="OrthoDB" id="6495301at2759"/>
<dbReference type="STRING" id="1754192.A0A1Y1XBX4"/>
<feature type="region of interest" description="Disordered" evidence="2">
    <location>
        <begin position="163"/>
        <end position="207"/>
    </location>
</feature>
<keyword evidence="3" id="KW-0732">Signal</keyword>
<proteinExistence type="predicted"/>
<name>A0A1Y1XBX4_9FUNG</name>
<dbReference type="PANTHER" id="PTHR48081">
    <property type="entry name" value="AB HYDROLASE SUPERFAMILY PROTEIN C4A8.06C"/>
    <property type="match status" value="1"/>
</dbReference>
<feature type="domain" description="BD-FAE-like" evidence="4">
    <location>
        <begin position="246"/>
        <end position="356"/>
    </location>
</feature>
<dbReference type="EMBL" id="MCFG01000077">
    <property type="protein sequence ID" value="ORX83225.1"/>
    <property type="molecule type" value="Genomic_DNA"/>
</dbReference>
<evidence type="ECO:0000256" key="1">
    <source>
        <dbReference type="ARBA" id="ARBA00022801"/>
    </source>
</evidence>
<dbReference type="PANTHER" id="PTHR48081:SF33">
    <property type="entry name" value="KYNURENINE FORMAMIDASE"/>
    <property type="match status" value="1"/>
</dbReference>
<evidence type="ECO:0000259" key="4">
    <source>
        <dbReference type="Pfam" id="PF20434"/>
    </source>
</evidence>
<keyword evidence="1" id="KW-0378">Hydrolase</keyword>
<sequence length="524" mass="60540">MKTIYFTFFILLIALSIRAKVVTSNESNEISKDINENDDDFICFTTEIDDDEETEKPVETDDDLICFTTEIDDDEETQKPVETDDDFICFTTEIDDDEETEKPVETDDDLICFTTEIDDDEETEKPVETDDDLICFTTEIDDDEETQKPVETDDDLISTTEIIDEEETETPSSITQTNEKEEETEKVTETPKEEEVNTPPSYYEEEEEEIDFEELLKEGFDEEDIEIYKNYENLRRNVAFNGERLLDVYYDKYDTKNKKPVVIFIYGGSWVSGNKLRYTKFGVLLEQNNYVGVVPNYELFPQGTVEDMVEDVYNIIHWTYQNIERYGGDPKRIILTAHSAGAHISALTIVKSVLHQKNNGIQLEDLPYLEKAVLMNGPYVLNGEVVLHTVVQTVVNFFKGLFGKKEKEETKSGADTSQNGNIPKFILKYFNDNKISPTNILKKVEKNGISNHFNIGKFNFFYTSEDESVPESSAKNLIKEIERTSPDAKCEYYYREGLKHATLIYGIRDGNPEYENIYLDLIRN</sequence>
<protein>
    <recommendedName>
        <fullName evidence="4">BD-FAE-like domain-containing protein</fullName>
    </recommendedName>
</protein>
<feature type="signal peptide" evidence="3">
    <location>
        <begin position="1"/>
        <end position="19"/>
    </location>
</feature>
<dbReference type="GO" id="GO:0016787">
    <property type="term" value="F:hydrolase activity"/>
    <property type="evidence" value="ECO:0007669"/>
    <property type="project" value="UniProtKB-KW"/>
</dbReference>
<reference evidence="5 6" key="2">
    <citation type="submission" date="2016-08" db="EMBL/GenBank/DDBJ databases">
        <title>Pervasive Adenine N6-methylation of Active Genes in Fungi.</title>
        <authorList>
            <consortium name="DOE Joint Genome Institute"/>
            <person name="Mondo S.J."/>
            <person name="Dannebaum R.O."/>
            <person name="Kuo R.C."/>
            <person name="Labutti K."/>
            <person name="Haridas S."/>
            <person name="Kuo A."/>
            <person name="Salamov A."/>
            <person name="Ahrendt S.R."/>
            <person name="Lipzen A."/>
            <person name="Sullivan W."/>
            <person name="Andreopoulos W.B."/>
            <person name="Clum A."/>
            <person name="Lindquist E."/>
            <person name="Daum C."/>
            <person name="Ramamoorthy G.K."/>
            <person name="Gryganskyi A."/>
            <person name="Culley D."/>
            <person name="Magnuson J.K."/>
            <person name="James T.Y."/>
            <person name="O'Malley M.A."/>
            <person name="Stajich J.E."/>
            <person name="Spatafora J.W."/>
            <person name="Visel A."/>
            <person name="Grigoriev I.V."/>
        </authorList>
    </citation>
    <scope>NUCLEOTIDE SEQUENCE [LARGE SCALE GENOMIC DNA]</scope>
    <source>
        <strain evidence="5 6">S4</strain>
    </source>
</reference>
<evidence type="ECO:0000313" key="5">
    <source>
        <dbReference type="EMBL" id="ORX83225.1"/>
    </source>
</evidence>
<dbReference type="AlphaFoldDB" id="A0A1Y1XBX4"/>
<dbReference type="Gene3D" id="3.40.50.1820">
    <property type="entry name" value="alpha/beta hydrolase"/>
    <property type="match status" value="1"/>
</dbReference>